<dbReference type="Pfam" id="PF19348">
    <property type="entry name" value="DUF5926"/>
    <property type="match status" value="1"/>
</dbReference>
<reference evidence="2 3" key="1">
    <citation type="submission" date="2024-10" db="EMBL/GenBank/DDBJ databases">
        <title>The Natural Products Discovery Center: Release of the First 8490 Sequenced Strains for Exploring Actinobacteria Biosynthetic Diversity.</title>
        <authorList>
            <person name="Kalkreuter E."/>
            <person name="Kautsar S.A."/>
            <person name="Yang D."/>
            <person name="Bader C.D."/>
            <person name="Teijaro C.N."/>
            <person name="Fluegel L."/>
            <person name="Davis C.M."/>
            <person name="Simpson J.R."/>
            <person name="Lauterbach L."/>
            <person name="Steele A.D."/>
            <person name="Gui C."/>
            <person name="Meng S."/>
            <person name="Li G."/>
            <person name="Viehrig K."/>
            <person name="Ye F."/>
            <person name="Su P."/>
            <person name="Kiefer A.F."/>
            <person name="Nichols A."/>
            <person name="Cepeda A.J."/>
            <person name="Yan W."/>
            <person name="Fan B."/>
            <person name="Jiang Y."/>
            <person name="Adhikari A."/>
            <person name="Zheng C.-J."/>
            <person name="Schuster L."/>
            <person name="Cowan T.M."/>
            <person name="Smanski M.J."/>
            <person name="Chevrette M.G."/>
            <person name="De Carvalho L.P.S."/>
            <person name="Shen B."/>
        </authorList>
    </citation>
    <scope>NUCLEOTIDE SEQUENCE [LARGE SCALE GENOMIC DNA]</scope>
    <source>
        <strain evidence="2 3">NPDC049639</strain>
    </source>
</reference>
<protein>
    <submittedName>
        <fullName evidence="2">DUF5926 family protein</fullName>
    </submittedName>
</protein>
<dbReference type="Pfam" id="PF02810">
    <property type="entry name" value="SEC-C"/>
    <property type="match status" value="1"/>
</dbReference>
<keyword evidence="3" id="KW-1185">Reference proteome</keyword>
<gene>
    <name evidence="2" type="ORF">ACIB24_03385</name>
</gene>
<sequence>MGKKSRTAVLDKPAVTGDVPVVGLREPCPCGSGKRYKQCHGRAAKAEAAKLVTRPFEGLTGECDWVAMREIVPAATATVTLTQEYGGREVTIVTLLPMAWPAIHRADGAVLAALQTQGGSGDPSRDVAAAILRALETEAGQPVPEAGLPGPGPRLQDILEAQPFEVQMQTGFEFWFDDPDGLDEAAKASLQQANDTAMPSRRLRSVEAAYWVDVNGRRHLRWVLPDDETQVLDGIARLHAAGGSGIVEGSRYVGSFRADGVVVPVWDVDATTEADDLEEPMAAFEKKLRTAMKKTTPLTDAERRAKAGMLNRQLTLR</sequence>
<evidence type="ECO:0000313" key="3">
    <source>
        <dbReference type="Proteomes" id="UP001612915"/>
    </source>
</evidence>
<dbReference type="RefSeq" id="WP_398275152.1">
    <property type="nucleotide sequence ID" value="NZ_JBITLV010000001.1"/>
</dbReference>
<evidence type="ECO:0000313" key="2">
    <source>
        <dbReference type="EMBL" id="MFI7586101.1"/>
    </source>
</evidence>
<name>A0ABW8AKH0_9ACTN</name>
<evidence type="ECO:0000259" key="1">
    <source>
        <dbReference type="Pfam" id="PF19348"/>
    </source>
</evidence>
<dbReference type="InterPro" id="IPR045970">
    <property type="entry name" value="DUF5926"/>
</dbReference>
<organism evidence="2 3">
    <name type="scientific">Spongisporangium articulatum</name>
    <dbReference type="NCBI Taxonomy" id="3362603"/>
    <lineage>
        <taxon>Bacteria</taxon>
        <taxon>Bacillati</taxon>
        <taxon>Actinomycetota</taxon>
        <taxon>Actinomycetes</taxon>
        <taxon>Kineosporiales</taxon>
        <taxon>Kineosporiaceae</taxon>
        <taxon>Spongisporangium</taxon>
    </lineage>
</organism>
<dbReference type="Proteomes" id="UP001612915">
    <property type="component" value="Unassembled WGS sequence"/>
</dbReference>
<proteinExistence type="predicted"/>
<accession>A0ABW8AKH0</accession>
<dbReference type="SUPFAM" id="SSF103642">
    <property type="entry name" value="Sec-C motif"/>
    <property type="match status" value="1"/>
</dbReference>
<dbReference type="EMBL" id="JBITLV010000001">
    <property type="protein sequence ID" value="MFI7586101.1"/>
    <property type="molecule type" value="Genomic_DNA"/>
</dbReference>
<comment type="caution">
    <text evidence="2">The sequence shown here is derived from an EMBL/GenBank/DDBJ whole genome shotgun (WGS) entry which is preliminary data.</text>
</comment>
<dbReference type="Gene3D" id="3.10.450.50">
    <property type="match status" value="1"/>
</dbReference>
<feature type="domain" description="DUF5926" evidence="1">
    <location>
        <begin position="55"/>
        <end position="317"/>
    </location>
</feature>
<dbReference type="InterPro" id="IPR004027">
    <property type="entry name" value="SEC_C_motif"/>
</dbReference>